<dbReference type="RefSeq" id="WP_119714964.1">
    <property type="nucleotide sequence ID" value="NZ_OMOH01000002.1"/>
</dbReference>
<keyword evidence="2" id="KW-1185">Reference proteome</keyword>
<sequence length="86" mass="9540">MSTSEELLAFADRVLPEPASEDVLIVQDIAMNDDESIAYGALDLLVAARVTIPEDLLLRALDDYSDSWTFVELATEALERQRQNVA</sequence>
<evidence type="ECO:0000313" key="2">
    <source>
        <dbReference type="Proteomes" id="UP000265962"/>
    </source>
</evidence>
<proteinExistence type="predicted"/>
<dbReference type="OrthoDB" id="8144963at2"/>
<name>A0A375HZJ8_9ACTN</name>
<reference evidence="2" key="1">
    <citation type="submission" date="2018-02" db="EMBL/GenBank/DDBJ databases">
        <authorList>
            <person name="Hornung B."/>
        </authorList>
    </citation>
    <scope>NUCLEOTIDE SEQUENCE [LARGE SCALE GENOMIC DNA]</scope>
</reference>
<dbReference type="EMBL" id="OMOH01000002">
    <property type="protein sequence ID" value="SPF67774.1"/>
    <property type="molecule type" value="Genomic_DNA"/>
</dbReference>
<organism evidence="1 2">
    <name type="scientific">Propionibacterium ruminifibrarum</name>
    <dbReference type="NCBI Taxonomy" id="1962131"/>
    <lineage>
        <taxon>Bacteria</taxon>
        <taxon>Bacillati</taxon>
        <taxon>Actinomycetota</taxon>
        <taxon>Actinomycetes</taxon>
        <taxon>Propionibacteriales</taxon>
        <taxon>Propionibacteriaceae</taxon>
        <taxon>Propionibacterium</taxon>
    </lineage>
</organism>
<gene>
    <name evidence="1" type="ORF">PROPJV5_0733</name>
</gene>
<evidence type="ECO:0000313" key="1">
    <source>
        <dbReference type="EMBL" id="SPF67774.1"/>
    </source>
</evidence>
<protein>
    <submittedName>
        <fullName evidence="1">Uncharacterized protein</fullName>
    </submittedName>
</protein>
<dbReference type="Proteomes" id="UP000265962">
    <property type="component" value="Unassembled WGS sequence"/>
</dbReference>
<dbReference type="AlphaFoldDB" id="A0A375HZJ8"/>
<accession>A0A375HZJ8</accession>